<reference evidence="2" key="1">
    <citation type="submission" date="2014-05" db="EMBL/GenBank/DDBJ databases">
        <title>The transcriptome of the halophilic microalga Tetraselmis sp. GSL018 isolated from the Great Salt Lake, Utah.</title>
        <authorList>
            <person name="Jinkerson R.E."/>
            <person name="D'Adamo S."/>
            <person name="Posewitz M.C."/>
        </authorList>
    </citation>
    <scope>NUCLEOTIDE SEQUENCE</scope>
    <source>
        <strain evidence="2">GSL018</strain>
    </source>
</reference>
<accession>A0A061QZW7</accession>
<gene>
    <name evidence="2" type="ORF">TSPGSL018_14266</name>
</gene>
<evidence type="ECO:0000313" key="2">
    <source>
        <dbReference type="EMBL" id="JAC66197.1"/>
    </source>
</evidence>
<protein>
    <submittedName>
        <fullName evidence="2">Uncharacterized protein</fullName>
    </submittedName>
</protein>
<evidence type="ECO:0000256" key="1">
    <source>
        <dbReference type="SAM" id="MobiDB-lite"/>
    </source>
</evidence>
<proteinExistence type="predicted"/>
<name>A0A061QZW7_9CHLO</name>
<dbReference type="EMBL" id="GBEZ01020481">
    <property type="protein sequence ID" value="JAC66197.1"/>
    <property type="molecule type" value="Transcribed_RNA"/>
</dbReference>
<dbReference type="AlphaFoldDB" id="A0A061QZW7"/>
<feature type="region of interest" description="Disordered" evidence="1">
    <location>
        <begin position="1"/>
        <end position="22"/>
    </location>
</feature>
<sequence length="22" mass="2419">MSGSTPRSKVPRTEQLVQECKG</sequence>
<organism evidence="2">
    <name type="scientific">Tetraselmis sp. GSL018</name>
    <dbReference type="NCBI Taxonomy" id="582737"/>
    <lineage>
        <taxon>Eukaryota</taxon>
        <taxon>Viridiplantae</taxon>
        <taxon>Chlorophyta</taxon>
        <taxon>core chlorophytes</taxon>
        <taxon>Chlorodendrophyceae</taxon>
        <taxon>Chlorodendrales</taxon>
        <taxon>Chlorodendraceae</taxon>
        <taxon>Tetraselmis</taxon>
    </lineage>
</organism>